<keyword evidence="7" id="KW-0808">Transferase</keyword>
<comment type="catalytic activity">
    <reaction evidence="1">
        <text>N-terminal L-glutaminyl-[peptide] = N-terminal 5-oxo-L-prolyl-[peptide] + NH4(+)</text>
        <dbReference type="Rhea" id="RHEA:23652"/>
        <dbReference type="Rhea" id="RHEA-COMP:11736"/>
        <dbReference type="Rhea" id="RHEA-COMP:11846"/>
        <dbReference type="ChEBI" id="CHEBI:28938"/>
        <dbReference type="ChEBI" id="CHEBI:64722"/>
        <dbReference type="ChEBI" id="CHEBI:87215"/>
        <dbReference type="EC" id="2.3.2.5"/>
    </reaction>
</comment>
<dbReference type="Pfam" id="PF04389">
    <property type="entry name" value="Peptidase_M28"/>
    <property type="match status" value="1"/>
</dbReference>
<dbReference type="CDD" id="cd03880">
    <property type="entry name" value="M28_QC_like"/>
    <property type="match status" value="1"/>
</dbReference>
<evidence type="ECO:0000256" key="6">
    <source>
        <dbReference type="ARBA" id="ARBA00022525"/>
    </source>
</evidence>
<evidence type="ECO:0000256" key="5">
    <source>
        <dbReference type="ARBA" id="ARBA00016861"/>
    </source>
</evidence>
<evidence type="ECO:0000256" key="12">
    <source>
        <dbReference type="SAM" id="SignalP"/>
    </source>
</evidence>
<protein>
    <recommendedName>
        <fullName evidence="5">Glutaminyl-peptide cyclotransferase</fullName>
        <ecNumber evidence="4">2.3.2.5</ecNumber>
    </recommendedName>
</protein>
<dbReference type="AlphaFoldDB" id="A0AAN9BET4"/>
<comment type="similarity">
    <text evidence="3">Belongs to the glutaminyl-peptide cyclotransferase family.</text>
</comment>
<keyword evidence="11" id="KW-0012">Acyltransferase</keyword>
<dbReference type="PANTHER" id="PTHR12283:SF6">
    <property type="entry name" value="GLUTAMINYL-PEPTIDE CYCLOTRANSFERASE-RELATED"/>
    <property type="match status" value="1"/>
</dbReference>
<accession>A0AAN9BET4</accession>
<keyword evidence="9" id="KW-0862">Zinc</keyword>
<evidence type="ECO:0000256" key="4">
    <source>
        <dbReference type="ARBA" id="ARBA00012012"/>
    </source>
</evidence>
<organism evidence="14 15">
    <name type="scientific">Littorina saxatilis</name>
    <dbReference type="NCBI Taxonomy" id="31220"/>
    <lineage>
        <taxon>Eukaryota</taxon>
        <taxon>Metazoa</taxon>
        <taxon>Spiralia</taxon>
        <taxon>Lophotrochozoa</taxon>
        <taxon>Mollusca</taxon>
        <taxon>Gastropoda</taxon>
        <taxon>Caenogastropoda</taxon>
        <taxon>Littorinimorpha</taxon>
        <taxon>Littorinoidea</taxon>
        <taxon>Littorinidae</taxon>
        <taxon>Littorina</taxon>
    </lineage>
</organism>
<sequence length="341" mass="38268">MAMAAVRWTVALLVLCFAVVCTVTQNTGCGSLEKQYVRSNLGNLSAGVSNIQQLRDLALRPLIQQTRVPGTYGSSLAQTHIKTWMSAVGWTVEEDKFTANTPYGIRHFSNVIATLNPGKARRVVLACHYDTKLNFYARFVGAIDSAVPCSLLMDTALRLYTLFQANKQTTSDLTLQFIFFDGEEAFVRWSRTDSLYGSRHLAEKWANTPDPNVPGRNNLQGIDTFILLDLIGTPDTHFKLKYTNTAPQYNKLSNIESCLRSYGLLKTTTYTTPLFTSQQDLSLIEDDHLPFLTRGVPIVHLITSPFPNVWHQPTDDLAALDFDRIENLARVLRIYLTDLPL</sequence>
<evidence type="ECO:0000256" key="2">
    <source>
        <dbReference type="ARBA" id="ARBA00004613"/>
    </source>
</evidence>
<evidence type="ECO:0000313" key="15">
    <source>
        <dbReference type="Proteomes" id="UP001374579"/>
    </source>
</evidence>
<evidence type="ECO:0000256" key="1">
    <source>
        <dbReference type="ARBA" id="ARBA00000001"/>
    </source>
</evidence>
<dbReference type="EC" id="2.3.2.5" evidence="4"/>
<keyword evidence="10" id="KW-1015">Disulfide bond</keyword>
<feature type="domain" description="Peptidase M28" evidence="13">
    <location>
        <begin position="110"/>
        <end position="333"/>
    </location>
</feature>
<dbReference type="GO" id="GO:0008270">
    <property type="term" value="F:zinc ion binding"/>
    <property type="evidence" value="ECO:0007669"/>
    <property type="project" value="TreeGrafter"/>
</dbReference>
<dbReference type="EMBL" id="JBAMIC010000008">
    <property type="protein sequence ID" value="KAK7104861.1"/>
    <property type="molecule type" value="Genomic_DNA"/>
</dbReference>
<dbReference type="Gene3D" id="3.40.630.10">
    <property type="entry name" value="Zn peptidases"/>
    <property type="match status" value="1"/>
</dbReference>
<evidence type="ECO:0000313" key="14">
    <source>
        <dbReference type="EMBL" id="KAK7104861.1"/>
    </source>
</evidence>
<evidence type="ECO:0000256" key="9">
    <source>
        <dbReference type="ARBA" id="ARBA00022833"/>
    </source>
</evidence>
<dbReference type="SUPFAM" id="SSF53187">
    <property type="entry name" value="Zn-dependent exopeptidases"/>
    <property type="match status" value="1"/>
</dbReference>
<evidence type="ECO:0000256" key="3">
    <source>
        <dbReference type="ARBA" id="ARBA00006014"/>
    </source>
</evidence>
<dbReference type="InterPro" id="IPR037457">
    <property type="entry name" value="M28_QC"/>
</dbReference>
<dbReference type="GO" id="GO:0005576">
    <property type="term" value="C:extracellular region"/>
    <property type="evidence" value="ECO:0007669"/>
    <property type="project" value="UniProtKB-SubCell"/>
</dbReference>
<reference evidence="14 15" key="1">
    <citation type="submission" date="2024-02" db="EMBL/GenBank/DDBJ databases">
        <title>Chromosome-scale genome assembly of the rough periwinkle Littorina saxatilis.</title>
        <authorList>
            <person name="De Jode A."/>
            <person name="Faria R."/>
            <person name="Formenti G."/>
            <person name="Sims Y."/>
            <person name="Smith T.P."/>
            <person name="Tracey A."/>
            <person name="Wood J.M.D."/>
            <person name="Zagrodzka Z.B."/>
            <person name="Johannesson K."/>
            <person name="Butlin R.K."/>
            <person name="Leder E.H."/>
        </authorList>
    </citation>
    <scope>NUCLEOTIDE SEQUENCE [LARGE SCALE GENOMIC DNA]</scope>
    <source>
        <strain evidence="14">Snail1</strain>
        <tissue evidence="14">Muscle</tissue>
    </source>
</reference>
<evidence type="ECO:0000256" key="11">
    <source>
        <dbReference type="ARBA" id="ARBA00023315"/>
    </source>
</evidence>
<proteinExistence type="inferred from homology"/>
<dbReference type="InterPro" id="IPR040234">
    <property type="entry name" value="QC/QCL"/>
</dbReference>
<name>A0AAN9BET4_9CAEN</name>
<comment type="caution">
    <text evidence="14">The sequence shown here is derived from an EMBL/GenBank/DDBJ whole genome shotgun (WGS) entry which is preliminary data.</text>
</comment>
<dbReference type="GO" id="GO:0016603">
    <property type="term" value="F:glutaminyl-peptide cyclotransferase activity"/>
    <property type="evidence" value="ECO:0007669"/>
    <property type="project" value="UniProtKB-EC"/>
</dbReference>
<feature type="chain" id="PRO_5042990182" description="Glutaminyl-peptide cyclotransferase" evidence="12">
    <location>
        <begin position="25"/>
        <end position="341"/>
    </location>
</feature>
<dbReference type="InterPro" id="IPR007484">
    <property type="entry name" value="Peptidase_M28"/>
</dbReference>
<evidence type="ECO:0000256" key="8">
    <source>
        <dbReference type="ARBA" id="ARBA00022723"/>
    </source>
</evidence>
<keyword evidence="8" id="KW-0479">Metal-binding</keyword>
<gene>
    <name evidence="14" type="ORF">V1264_019511</name>
</gene>
<dbReference type="PANTHER" id="PTHR12283">
    <property type="entry name" value="GLUTAMINYL-PEPTIDE CYCLOTRANSFERASE"/>
    <property type="match status" value="1"/>
</dbReference>
<keyword evidence="6" id="KW-0964">Secreted</keyword>
<feature type="signal peptide" evidence="12">
    <location>
        <begin position="1"/>
        <end position="24"/>
    </location>
</feature>
<evidence type="ECO:0000259" key="13">
    <source>
        <dbReference type="Pfam" id="PF04389"/>
    </source>
</evidence>
<dbReference type="FunFam" id="3.40.630.10:FF:000029">
    <property type="entry name" value="Glutaminyl-peptide cyclotransferase"/>
    <property type="match status" value="1"/>
</dbReference>
<keyword evidence="15" id="KW-1185">Reference proteome</keyword>
<dbReference type="Proteomes" id="UP001374579">
    <property type="component" value="Unassembled WGS sequence"/>
</dbReference>
<keyword evidence="12" id="KW-0732">Signal</keyword>
<evidence type="ECO:0000256" key="7">
    <source>
        <dbReference type="ARBA" id="ARBA00022679"/>
    </source>
</evidence>
<comment type="subcellular location">
    <subcellularLocation>
        <location evidence="2">Secreted</location>
    </subcellularLocation>
</comment>
<evidence type="ECO:0000256" key="10">
    <source>
        <dbReference type="ARBA" id="ARBA00023157"/>
    </source>
</evidence>